<dbReference type="InterPro" id="IPR036097">
    <property type="entry name" value="HisK_dim/P_sf"/>
</dbReference>
<dbReference type="PRINTS" id="PR00344">
    <property type="entry name" value="BCTRLSENSOR"/>
</dbReference>
<dbReference type="InterPro" id="IPR033417">
    <property type="entry name" value="CHASE8"/>
</dbReference>
<keyword evidence="5" id="KW-0808">Transferase</keyword>
<evidence type="ECO:0000313" key="11">
    <source>
        <dbReference type="Proteomes" id="UP000294824"/>
    </source>
</evidence>
<name>A0A4R8MCJ5_9FLAO</name>
<dbReference type="PROSITE" id="PS50885">
    <property type="entry name" value="HAMP"/>
    <property type="match status" value="1"/>
</dbReference>
<dbReference type="AlphaFoldDB" id="A0A4R8MCJ5"/>
<evidence type="ECO:0000259" key="9">
    <source>
        <dbReference type="PROSITE" id="PS50885"/>
    </source>
</evidence>
<evidence type="ECO:0000256" key="2">
    <source>
        <dbReference type="ARBA" id="ARBA00004370"/>
    </source>
</evidence>
<gene>
    <name evidence="10" type="ORF">DFQ06_0355</name>
</gene>
<evidence type="ECO:0000256" key="5">
    <source>
        <dbReference type="ARBA" id="ARBA00022679"/>
    </source>
</evidence>
<dbReference type="GO" id="GO:0000155">
    <property type="term" value="F:phosphorelay sensor kinase activity"/>
    <property type="evidence" value="ECO:0007669"/>
    <property type="project" value="InterPro"/>
</dbReference>
<dbReference type="PANTHER" id="PTHR43065">
    <property type="entry name" value="SENSOR HISTIDINE KINASE"/>
    <property type="match status" value="1"/>
</dbReference>
<dbReference type="SUPFAM" id="SSF47384">
    <property type="entry name" value="Homodimeric domain of signal transducing histidine kinase"/>
    <property type="match status" value="1"/>
</dbReference>
<feature type="domain" description="HAMP" evidence="9">
    <location>
        <begin position="170"/>
        <end position="223"/>
    </location>
</feature>
<evidence type="ECO:0000256" key="6">
    <source>
        <dbReference type="ARBA" id="ARBA00022777"/>
    </source>
</evidence>
<dbReference type="Pfam" id="PF17152">
    <property type="entry name" value="CHASE8"/>
    <property type="match status" value="1"/>
</dbReference>
<proteinExistence type="predicted"/>
<dbReference type="SUPFAM" id="SSF158472">
    <property type="entry name" value="HAMP domain-like"/>
    <property type="match status" value="1"/>
</dbReference>
<evidence type="ECO:0000256" key="7">
    <source>
        <dbReference type="SAM" id="Phobius"/>
    </source>
</evidence>
<dbReference type="Gene3D" id="6.10.340.10">
    <property type="match status" value="1"/>
</dbReference>
<reference evidence="10 11" key="1">
    <citation type="submission" date="2019-03" db="EMBL/GenBank/DDBJ databases">
        <title>Genomic Encyclopedia of Type Strains, Phase III (KMG-III): the genomes of soil and plant-associated and newly described type strains.</title>
        <authorList>
            <person name="Whitman W."/>
        </authorList>
    </citation>
    <scope>NUCLEOTIDE SEQUENCE [LARGE SCALE GENOMIC DNA]</scope>
    <source>
        <strain evidence="10 11">CECT 8301</strain>
    </source>
</reference>
<dbReference type="SMART" id="SM00304">
    <property type="entry name" value="HAMP"/>
    <property type="match status" value="1"/>
</dbReference>
<dbReference type="Gene3D" id="3.30.565.10">
    <property type="entry name" value="Histidine kinase-like ATPase, C-terminal domain"/>
    <property type="match status" value="1"/>
</dbReference>
<feature type="domain" description="Histidine kinase" evidence="8">
    <location>
        <begin position="336"/>
        <end position="563"/>
    </location>
</feature>
<dbReference type="EMBL" id="SORL01000007">
    <property type="protein sequence ID" value="TDY63470.1"/>
    <property type="molecule type" value="Genomic_DNA"/>
</dbReference>
<comment type="catalytic activity">
    <reaction evidence="1">
        <text>ATP + protein L-histidine = ADP + protein N-phospho-L-histidine.</text>
        <dbReference type="EC" id="2.7.13.3"/>
    </reaction>
</comment>
<dbReference type="CDD" id="cd00082">
    <property type="entry name" value="HisKA"/>
    <property type="match status" value="1"/>
</dbReference>
<comment type="caution">
    <text evidence="10">The sequence shown here is derived from an EMBL/GenBank/DDBJ whole genome shotgun (WGS) entry which is preliminary data.</text>
</comment>
<feature type="transmembrane region" description="Helical" evidence="7">
    <location>
        <begin position="146"/>
        <end position="168"/>
    </location>
</feature>
<sequence>MMLIIQLVSLSSLLIGFSYVVYSNIDDFKEDMKNNTIINATLVGDYCAVPLVFDVSESATETLGKLQNIPSLEVGIVYNDKHEVFAEYYKNGNKIPVSNTFVKGSWNKFEDDHLSVSKPIFSDEEFAGTIYLRVSTEELTMKINDYLVKMAILLVCLLLVNYILATWLQKVLSEPILNLTKATKEISQEGNYKLRVHKQGNDEIGDLVDEYNEMLSQIYVREEALKQRTNELTQTLGDLKQTQEKLINSEKLAALGQLIAGVAHEINTPLGAIRSSIGNINKTLCFVLNEYPIFINELPKELKENFLNLVEDSFKNRHMLTSKEERSLKKKISKIFEEHDIKNAYSFADTFVDMMVVENVENYLDLLQNENSEKIIETAYKITGLQRSTENIEFAADRASKVVFALKNSSRVNNYEEQVLADVTEGIESVLILYNNQIKQGIEVAKVYKEIPEILCYYDELNQVWTNILHNAIYAMELNGKLTIKTYTENNWVVVSISDSGRGIPKDEIDKIFDPFFSTKPTGEGTGIGLDISKRIVEKHHGKIEVQSEPGKTTFSVYLPIAGSNNEDSIKPQQ</sequence>
<evidence type="ECO:0000256" key="1">
    <source>
        <dbReference type="ARBA" id="ARBA00000085"/>
    </source>
</evidence>
<evidence type="ECO:0000259" key="8">
    <source>
        <dbReference type="PROSITE" id="PS50109"/>
    </source>
</evidence>
<dbReference type="InterPro" id="IPR005467">
    <property type="entry name" value="His_kinase_dom"/>
</dbReference>
<dbReference type="InterPro" id="IPR004358">
    <property type="entry name" value="Sig_transdc_His_kin-like_C"/>
</dbReference>
<dbReference type="SMART" id="SM00387">
    <property type="entry name" value="HATPase_c"/>
    <property type="match status" value="1"/>
</dbReference>
<keyword evidence="7" id="KW-1133">Transmembrane helix</keyword>
<dbReference type="GO" id="GO:0016020">
    <property type="term" value="C:membrane"/>
    <property type="evidence" value="ECO:0007669"/>
    <property type="project" value="UniProtKB-SubCell"/>
</dbReference>
<keyword evidence="7" id="KW-0472">Membrane</keyword>
<dbReference type="PANTHER" id="PTHR43065:SF48">
    <property type="entry name" value="HISTIDINE KINASE"/>
    <property type="match status" value="1"/>
</dbReference>
<dbReference type="PROSITE" id="PS50109">
    <property type="entry name" value="HIS_KIN"/>
    <property type="match status" value="1"/>
</dbReference>
<evidence type="ECO:0000256" key="3">
    <source>
        <dbReference type="ARBA" id="ARBA00012438"/>
    </source>
</evidence>
<keyword evidence="7" id="KW-0812">Transmembrane</keyword>
<dbReference type="InterPro" id="IPR036890">
    <property type="entry name" value="HATPase_C_sf"/>
</dbReference>
<dbReference type="SUPFAM" id="SSF55874">
    <property type="entry name" value="ATPase domain of HSP90 chaperone/DNA topoisomerase II/histidine kinase"/>
    <property type="match status" value="1"/>
</dbReference>
<dbReference type="EC" id="2.7.13.3" evidence="3"/>
<organism evidence="10 11">
    <name type="scientific">Algibacter lectus</name>
    <dbReference type="NCBI Taxonomy" id="221126"/>
    <lineage>
        <taxon>Bacteria</taxon>
        <taxon>Pseudomonadati</taxon>
        <taxon>Bacteroidota</taxon>
        <taxon>Flavobacteriia</taxon>
        <taxon>Flavobacteriales</taxon>
        <taxon>Flavobacteriaceae</taxon>
        <taxon>Algibacter</taxon>
    </lineage>
</organism>
<dbReference type="Pfam" id="PF00672">
    <property type="entry name" value="HAMP"/>
    <property type="match status" value="1"/>
</dbReference>
<keyword evidence="6" id="KW-0418">Kinase</keyword>
<dbReference type="InterPro" id="IPR003594">
    <property type="entry name" value="HATPase_dom"/>
</dbReference>
<accession>A0A4R8MCJ5</accession>
<dbReference type="Pfam" id="PF02518">
    <property type="entry name" value="HATPase_c"/>
    <property type="match status" value="1"/>
</dbReference>
<evidence type="ECO:0000256" key="4">
    <source>
        <dbReference type="ARBA" id="ARBA00022553"/>
    </source>
</evidence>
<dbReference type="Gene3D" id="1.10.287.130">
    <property type="match status" value="1"/>
</dbReference>
<protein>
    <recommendedName>
        <fullName evidence="3">histidine kinase</fullName>
        <ecNumber evidence="3">2.7.13.3</ecNumber>
    </recommendedName>
</protein>
<evidence type="ECO:0000313" key="10">
    <source>
        <dbReference type="EMBL" id="TDY63470.1"/>
    </source>
</evidence>
<dbReference type="RefSeq" id="WP_160491505.1">
    <property type="nucleotide sequence ID" value="NZ_BBNU01000001.1"/>
</dbReference>
<dbReference type="CDD" id="cd06225">
    <property type="entry name" value="HAMP"/>
    <property type="match status" value="1"/>
</dbReference>
<keyword evidence="11" id="KW-1185">Reference proteome</keyword>
<keyword evidence="4" id="KW-0597">Phosphoprotein</keyword>
<dbReference type="InterPro" id="IPR003660">
    <property type="entry name" value="HAMP_dom"/>
</dbReference>
<dbReference type="Proteomes" id="UP000294824">
    <property type="component" value="Unassembled WGS sequence"/>
</dbReference>
<dbReference type="InterPro" id="IPR003661">
    <property type="entry name" value="HisK_dim/P_dom"/>
</dbReference>
<comment type="subcellular location">
    <subcellularLocation>
        <location evidence="2">Membrane</location>
    </subcellularLocation>
</comment>